<sequence>MVKLFECESTKFKIEFFKEEIPNKFEFFSSPHPPKNAVTNIKEQKYIFFNMYFKIQISLEKVNNGRNVFCVRFSYK</sequence>
<protein>
    <submittedName>
        <fullName evidence="1">Uncharacterized protein</fullName>
    </submittedName>
</protein>
<dbReference type="AlphaFoldDB" id="A0A0S2IQ39"/>
<reference evidence="1 2" key="1">
    <citation type="journal article" date="2015" name="PLoS Negl. Trop. Dis.">
        <title>Distribution of Plasmids in Distinct Leptospira Pathogenic Species.</title>
        <authorList>
            <person name="Wang Y."/>
            <person name="Zhuang X."/>
            <person name="Zhong Y."/>
            <person name="Zhang C."/>
            <person name="Zhang Y."/>
            <person name="Zeng L."/>
            <person name="Zhu Y."/>
            <person name="He P."/>
            <person name="Dong K."/>
            <person name="Pal U."/>
            <person name="Guo X."/>
            <person name="Qin J."/>
        </authorList>
    </citation>
    <scope>NUCLEOTIDE SEQUENCE [LARGE SCALE GENOMIC DNA]</scope>
    <source>
        <strain evidence="1 2">56604</strain>
    </source>
</reference>
<dbReference type="Proteomes" id="UP000058857">
    <property type="component" value="Chromosome 1"/>
</dbReference>
<evidence type="ECO:0000313" key="1">
    <source>
        <dbReference type="EMBL" id="ALO25770.1"/>
    </source>
</evidence>
<proteinExistence type="predicted"/>
<accession>A0A0S2IQ39</accession>
<dbReference type="EMBL" id="CP012029">
    <property type="protein sequence ID" value="ALO25770.1"/>
    <property type="molecule type" value="Genomic_DNA"/>
</dbReference>
<organism evidence="1">
    <name type="scientific">Leptospira borgpetersenii serovar Ballum</name>
    <dbReference type="NCBI Taxonomy" id="280505"/>
    <lineage>
        <taxon>Bacteria</taxon>
        <taxon>Pseudomonadati</taxon>
        <taxon>Spirochaetota</taxon>
        <taxon>Spirochaetia</taxon>
        <taxon>Leptospirales</taxon>
        <taxon>Leptospiraceae</taxon>
        <taxon>Leptospira</taxon>
    </lineage>
</organism>
<name>A0A0S2IQ39_LEPBO</name>
<evidence type="ECO:0000313" key="2">
    <source>
        <dbReference type="Proteomes" id="UP000058857"/>
    </source>
</evidence>
<gene>
    <name evidence="1" type="ORF">LBBP_01481</name>
</gene>